<dbReference type="InterPro" id="IPR017930">
    <property type="entry name" value="Myb_dom"/>
</dbReference>
<dbReference type="GO" id="GO:0019185">
    <property type="term" value="C:snRNA-activating protein complex"/>
    <property type="evidence" value="ECO:0007669"/>
    <property type="project" value="TreeGrafter"/>
</dbReference>
<evidence type="ECO:0000313" key="11">
    <source>
        <dbReference type="EMBL" id="VDO67596.1"/>
    </source>
</evidence>
<feature type="compositionally biased region" description="Basic and acidic residues" evidence="7">
    <location>
        <begin position="1099"/>
        <end position="1113"/>
    </location>
</feature>
<accession>A0A3P7X3L8</accession>
<feature type="compositionally biased region" description="Polar residues" evidence="7">
    <location>
        <begin position="771"/>
        <end position="780"/>
    </location>
</feature>
<dbReference type="AlphaFoldDB" id="A0A3P7X3L8"/>
<reference evidence="13" key="2">
    <citation type="submission" date="2019-09" db="UniProtKB">
        <authorList>
            <consortium name="WormBaseParasite"/>
        </authorList>
    </citation>
    <scope>IDENTIFICATION</scope>
</reference>
<dbReference type="WBParaSite" id="HPBE_0000626601-mRNA-1">
    <property type="protein sequence ID" value="HPBE_0000626601-mRNA-1"/>
    <property type="gene ID" value="HPBE_0000626601"/>
</dbReference>
<evidence type="ECO:0000259" key="8">
    <source>
        <dbReference type="PROSITE" id="PS50090"/>
    </source>
</evidence>
<evidence type="ECO:0000256" key="3">
    <source>
        <dbReference type="ARBA" id="ARBA00023125"/>
    </source>
</evidence>
<feature type="region of interest" description="Disordered" evidence="7">
    <location>
        <begin position="1000"/>
        <end position="1113"/>
    </location>
</feature>
<reference evidence="11 12" key="1">
    <citation type="submission" date="2018-11" db="EMBL/GenBank/DDBJ databases">
        <authorList>
            <consortium name="Pathogen Informatics"/>
        </authorList>
    </citation>
    <scope>NUCLEOTIDE SEQUENCE [LARGE SCALE GENOMIC DNA]</scope>
</reference>
<dbReference type="InterPro" id="IPR017884">
    <property type="entry name" value="SANT_dom"/>
</dbReference>
<dbReference type="Proteomes" id="UP000050761">
    <property type="component" value="Unassembled WGS sequence"/>
</dbReference>
<name>A0A3P7X3L8_HELPZ</name>
<feature type="region of interest" description="Disordered" evidence="7">
    <location>
        <begin position="850"/>
        <end position="895"/>
    </location>
</feature>
<keyword evidence="12" id="KW-1185">Reference proteome</keyword>
<dbReference type="PROSITE" id="PS51293">
    <property type="entry name" value="SANT"/>
    <property type="match status" value="1"/>
</dbReference>
<evidence type="ECO:0000313" key="12">
    <source>
        <dbReference type="Proteomes" id="UP000050761"/>
    </source>
</evidence>
<keyword evidence="2" id="KW-0805">Transcription regulation</keyword>
<evidence type="ECO:0000256" key="2">
    <source>
        <dbReference type="ARBA" id="ARBA00023015"/>
    </source>
</evidence>
<dbReference type="PANTHER" id="PTHR46621">
    <property type="entry name" value="SNRNA-ACTIVATING PROTEIN COMPLEX SUBUNIT 4"/>
    <property type="match status" value="1"/>
</dbReference>
<dbReference type="GO" id="GO:0000978">
    <property type="term" value="F:RNA polymerase II cis-regulatory region sequence-specific DNA binding"/>
    <property type="evidence" value="ECO:0007669"/>
    <property type="project" value="TreeGrafter"/>
</dbReference>
<proteinExistence type="predicted"/>
<organism evidence="11">
    <name type="scientific">Heligmosomoides polygyrus</name>
    <name type="common">Parasitic roundworm</name>
    <dbReference type="NCBI Taxonomy" id="6339"/>
    <lineage>
        <taxon>Eukaryota</taxon>
        <taxon>Metazoa</taxon>
        <taxon>Ecdysozoa</taxon>
        <taxon>Nematoda</taxon>
        <taxon>Chromadorea</taxon>
        <taxon>Rhabditida</taxon>
        <taxon>Rhabditina</taxon>
        <taxon>Rhabditomorpha</taxon>
        <taxon>Strongyloidea</taxon>
        <taxon>Heligmosomidae</taxon>
        <taxon>Heligmosomoides</taxon>
    </lineage>
</organism>
<evidence type="ECO:0000256" key="5">
    <source>
        <dbReference type="ARBA" id="ARBA00023242"/>
    </source>
</evidence>
<feature type="domain" description="SANT" evidence="9">
    <location>
        <begin position="249"/>
        <end position="291"/>
    </location>
</feature>
<dbReference type="GO" id="GO:0042795">
    <property type="term" value="P:snRNA transcription by RNA polymerase II"/>
    <property type="evidence" value="ECO:0007669"/>
    <property type="project" value="TreeGrafter"/>
</dbReference>
<dbReference type="PROSITE" id="PS51294">
    <property type="entry name" value="HTH_MYB"/>
    <property type="match status" value="3"/>
</dbReference>
<dbReference type="InterPro" id="IPR017956">
    <property type="entry name" value="AT_hook_DNA-bd_motif"/>
</dbReference>
<feature type="region of interest" description="Disordered" evidence="7">
    <location>
        <begin position="740"/>
        <end position="780"/>
    </location>
</feature>
<keyword evidence="4" id="KW-0804">Transcription</keyword>
<sequence length="1113" mass="124547">MAKVIFTEFAWLEKKLDHERGLDSFARSKVPVIQYLPPYFKDENMMCPPQNEEAKHKLQYSSFDPLIKEDKKWTPSELRLLKESVKNSVILASVQKFKDRKEILREKIQRAGVETSPEEIKQWKDEIEDLDRKVKHAKEGQVDSAQVDVVDYSTVDWLKISTPSFTSWAALAKKLQTQRTPYQCFERYRSDMYRMTRDWTKEEDDRLIALVKVMTVNGTVQWDKVTFYMPGRHRQQCRTRYQRTLDENVRHGRWSDHEDLLLMSAVARFGAKDWAKVAKAVVGRSDGQCRERWCNVLDKCTLSGDWTPEEDERLILGVQLFGRGQWSKFTDILPRHTPESMMDRYQALLSAKMRKKPGNAGLTDEERQLLDKGIDEISKKYRDNNSTPDMKEIFAKIKLNDKEISNIVCAAKQRRLCESVSRRESPRTFRRPLTKAPVRKIKKTSMLKVDSIYERTEFEPHETELLNNRCAHVASRLRECEYFPPDLTLAPTFSSAAAYRVFESSRVSLTRRASQYFNPSNCNTMGMLLYPEGDVVRTFKTHDRLHIQLHPNILTNENYLKLKASEWHTPNVLSPIQAIRRPVHFHLDLHCFQTQMELMELMMAQQDEIFIEAAVINKARHVEPRPRRGRMTNAERWVAQYRALQKEMDLPVTRKLQPDRSAKNKTSVEAGVEGISDEYVELDAADDMRPATSNSNQAVEVVHQGGSVHTVHDVDEAKLRLQREFVDQVVNEADRMSEIIGKSPKKRKRVKAKKPDLSESTIRVEKPASSVGLNQTDAPADSTSVIVDGVEASEVDAQVGPSRLGGESEATVVTGTGASSEALQASAISNSNQEVVSQPVKKRVSGATMPELAPQENPTPTASQTSSSSDLVASEAESAANPTVSDGDGAKKSAGATGAAAEGLGAEAVHVVGRVGFMNGNGIYPGYGFGYGFLFLDAREVVTEPVKKRGRPRKSEVAPKEKQVPPVDRSRSATASDGGSAHAIHQEASAISSPIGGSAISTVAQDGGSSKAEVVRAPAKRRGRPRKSDVAPKEKMVPSVAPSQSDSLLDAGSGLGMDEHAPMASSTATLSEADEAESPKRKRRRPVKWVSPSPGEQQVDEKPTLGKRGRMEE</sequence>
<comment type="subcellular location">
    <subcellularLocation>
        <location evidence="1">Nucleus</location>
    </subcellularLocation>
</comment>
<feature type="compositionally biased region" description="Basic residues" evidence="7">
    <location>
        <begin position="743"/>
        <end position="752"/>
    </location>
</feature>
<dbReference type="GO" id="GO:0005634">
    <property type="term" value="C:nucleus"/>
    <property type="evidence" value="ECO:0007669"/>
    <property type="project" value="UniProtKB-SubCell"/>
</dbReference>
<dbReference type="Pfam" id="PF00249">
    <property type="entry name" value="Myb_DNA-binding"/>
    <property type="match status" value="3"/>
</dbReference>
<evidence type="ECO:0000256" key="1">
    <source>
        <dbReference type="ARBA" id="ARBA00004123"/>
    </source>
</evidence>
<dbReference type="SMART" id="SM00384">
    <property type="entry name" value="AT_hook"/>
    <property type="match status" value="3"/>
</dbReference>
<evidence type="ECO:0000256" key="4">
    <source>
        <dbReference type="ARBA" id="ARBA00023163"/>
    </source>
</evidence>
<dbReference type="SUPFAM" id="SSF46689">
    <property type="entry name" value="Homeodomain-like"/>
    <property type="match status" value="3"/>
</dbReference>
<feature type="compositionally biased region" description="Basic and acidic residues" evidence="7">
    <location>
        <begin position="1026"/>
        <end position="1036"/>
    </location>
</feature>
<evidence type="ECO:0000256" key="7">
    <source>
        <dbReference type="SAM" id="MobiDB-lite"/>
    </source>
</evidence>
<feature type="domain" description="Myb-like" evidence="8">
    <location>
        <begin position="304"/>
        <end position="349"/>
    </location>
</feature>
<feature type="compositionally biased region" description="Basic and acidic residues" evidence="7">
    <location>
        <begin position="946"/>
        <end position="971"/>
    </location>
</feature>
<feature type="domain" description="Myb-like" evidence="8">
    <location>
        <begin position="199"/>
        <end position="245"/>
    </location>
</feature>
<keyword evidence="3" id="KW-0238">DNA-binding</keyword>
<dbReference type="SMART" id="SM00717">
    <property type="entry name" value="SANT"/>
    <property type="match status" value="4"/>
</dbReference>
<dbReference type="PRINTS" id="PR00929">
    <property type="entry name" value="ATHOOK"/>
</dbReference>
<dbReference type="PROSITE" id="PS50090">
    <property type="entry name" value="MYB_LIKE"/>
    <property type="match status" value="3"/>
</dbReference>
<dbReference type="CDD" id="cd00167">
    <property type="entry name" value="SANT"/>
    <property type="match status" value="3"/>
</dbReference>
<feature type="domain" description="HTH myb-type" evidence="10">
    <location>
        <begin position="197"/>
        <end position="245"/>
    </location>
</feature>
<feature type="compositionally biased region" description="Low complexity" evidence="7">
    <location>
        <begin position="858"/>
        <end position="869"/>
    </location>
</feature>
<keyword evidence="6" id="KW-0175">Coiled coil</keyword>
<feature type="domain" description="HTH myb-type" evidence="10">
    <location>
        <begin position="246"/>
        <end position="301"/>
    </location>
</feature>
<evidence type="ECO:0000256" key="6">
    <source>
        <dbReference type="SAM" id="Coils"/>
    </source>
</evidence>
<dbReference type="InterPro" id="IPR001005">
    <property type="entry name" value="SANT/Myb"/>
</dbReference>
<dbReference type="PANTHER" id="PTHR46621:SF1">
    <property type="entry name" value="SNRNA-ACTIVATING PROTEIN COMPLEX SUBUNIT 4"/>
    <property type="match status" value="1"/>
</dbReference>
<dbReference type="GO" id="GO:0001006">
    <property type="term" value="F:RNA polymerase III type 3 promoter sequence-specific DNA binding"/>
    <property type="evidence" value="ECO:0007669"/>
    <property type="project" value="TreeGrafter"/>
</dbReference>
<evidence type="ECO:0000259" key="10">
    <source>
        <dbReference type="PROSITE" id="PS51294"/>
    </source>
</evidence>
<feature type="domain" description="HTH myb-type" evidence="10">
    <location>
        <begin position="304"/>
        <end position="353"/>
    </location>
</feature>
<dbReference type="Gene3D" id="1.10.10.60">
    <property type="entry name" value="Homeodomain-like"/>
    <property type="match status" value="3"/>
</dbReference>
<dbReference type="GO" id="GO:0042796">
    <property type="term" value="P:snRNA transcription by RNA polymerase III"/>
    <property type="evidence" value="ECO:0007669"/>
    <property type="project" value="TreeGrafter"/>
</dbReference>
<dbReference type="OrthoDB" id="2143914at2759"/>
<feature type="domain" description="Myb-like" evidence="8">
    <location>
        <begin position="246"/>
        <end position="297"/>
    </location>
</feature>
<dbReference type="InterPro" id="IPR051575">
    <property type="entry name" value="Myb-like_DNA-bd"/>
</dbReference>
<evidence type="ECO:0000259" key="9">
    <source>
        <dbReference type="PROSITE" id="PS51293"/>
    </source>
</evidence>
<feature type="compositionally biased region" description="Basic and acidic residues" evidence="7">
    <location>
        <begin position="753"/>
        <end position="766"/>
    </location>
</feature>
<keyword evidence="5" id="KW-0539">Nucleus</keyword>
<evidence type="ECO:0000313" key="13">
    <source>
        <dbReference type="WBParaSite" id="HPBE_0000626601-mRNA-1"/>
    </source>
</evidence>
<gene>
    <name evidence="11" type="ORF">HPBE_LOCUS6267</name>
</gene>
<dbReference type="InterPro" id="IPR009057">
    <property type="entry name" value="Homeodomain-like_sf"/>
</dbReference>
<protein>
    <submittedName>
        <fullName evidence="13">snRNA-activating protein complex subunit 4</fullName>
    </submittedName>
</protein>
<dbReference type="EMBL" id="UZAH01025629">
    <property type="protein sequence ID" value="VDO67596.1"/>
    <property type="molecule type" value="Genomic_DNA"/>
</dbReference>
<feature type="coiled-coil region" evidence="6">
    <location>
        <begin position="94"/>
        <end position="140"/>
    </location>
</feature>
<feature type="region of interest" description="Disordered" evidence="7">
    <location>
        <begin position="946"/>
        <end position="984"/>
    </location>
</feature>